<dbReference type="PANTHER" id="PTHR10730">
    <property type="entry name" value="PROCOLLAGEN-LYSINE,2-OXOGLUTARATE 5-DIOXYGENASE/GLYCOSYLTRANSFERASE 25 FAMILY MEMBER"/>
    <property type="match status" value="1"/>
</dbReference>
<reference evidence="6" key="1">
    <citation type="journal article" date="2020" name="Stud. Mycol.">
        <title>101 Dothideomycetes genomes: a test case for predicting lifestyles and emergence of pathogens.</title>
        <authorList>
            <person name="Haridas S."/>
            <person name="Albert R."/>
            <person name="Binder M."/>
            <person name="Bloem J."/>
            <person name="Labutti K."/>
            <person name="Salamov A."/>
            <person name="Andreopoulos B."/>
            <person name="Baker S."/>
            <person name="Barry K."/>
            <person name="Bills G."/>
            <person name="Bluhm B."/>
            <person name="Cannon C."/>
            <person name="Castanera R."/>
            <person name="Culley D."/>
            <person name="Daum C."/>
            <person name="Ezra D."/>
            <person name="Gonzalez J."/>
            <person name="Henrissat B."/>
            <person name="Kuo A."/>
            <person name="Liang C."/>
            <person name="Lipzen A."/>
            <person name="Lutzoni F."/>
            <person name="Magnuson J."/>
            <person name="Mondo S."/>
            <person name="Nolan M."/>
            <person name="Ohm R."/>
            <person name="Pangilinan J."/>
            <person name="Park H.-J."/>
            <person name="Ramirez L."/>
            <person name="Alfaro M."/>
            <person name="Sun H."/>
            <person name="Tritt A."/>
            <person name="Yoshinaga Y."/>
            <person name="Zwiers L.-H."/>
            <person name="Turgeon B."/>
            <person name="Goodwin S."/>
            <person name="Spatafora J."/>
            <person name="Crous P."/>
            <person name="Grigoriev I."/>
        </authorList>
    </citation>
    <scope>NUCLEOTIDE SEQUENCE</scope>
    <source>
        <strain evidence="6">CBS 133067</strain>
    </source>
</reference>
<comment type="caution">
    <text evidence="6">The sequence shown here is derived from an EMBL/GenBank/DDBJ whole genome shotgun (WGS) entry which is preliminary data.</text>
</comment>
<dbReference type="Proteomes" id="UP000799772">
    <property type="component" value="Unassembled WGS sequence"/>
</dbReference>
<gene>
    <name evidence="6" type="ORF">NA57DRAFT_55413</name>
</gene>
<dbReference type="PANTHER" id="PTHR10730:SF53">
    <property type="entry name" value="GLYCOSYLTRANSFERASE 25 FAMILY MEMBER"/>
    <property type="match status" value="1"/>
</dbReference>
<sequence length="428" mass="48759">MSVFRSRAAQLAGTFGCVLVLFFVFGLPSPQTATQWSEQLSARLSLSKSELEEIPKHLRDVYNETLGFEKIFVINLPSRTDYHDALTLAAAGTGLKLDWIDAVKGEDVDERVLPPGGIQTNLVAGKRGCWRSHLDALTRMVEENIQSALIIEGDADWDVRIKSEMYNFAQASNMLLQPLASSSDYAPEFADATYANPSKSADGDEIDFHNPPMTKAPTGSPYGDGWDLFWIGHCGTMFPTREDTPDTPRGRVVQTDDPTVPEYRHFTYYFEKEKTVKTNYANHTRFYFHTRQNVCTIAYAISQEGARKLLYELGLHKMNDPQDLMHRQFCDGRKGRRHHTCLTTIPELFQSHRPAGSKSGFSDIDENTQKSQSINERAWTSNIRWSVRMNMLKLVENETDFDDQYPDSKKKKDDKKEGEKKEMKEKKD</sequence>
<protein>
    <recommendedName>
        <fullName evidence="5">Glycosyl transferase family 25 domain-containing protein</fullName>
    </recommendedName>
</protein>
<dbReference type="CDD" id="cd06532">
    <property type="entry name" value="Glyco_transf_25"/>
    <property type="match status" value="1"/>
</dbReference>
<evidence type="ECO:0000256" key="2">
    <source>
        <dbReference type="ARBA" id="ARBA00022676"/>
    </source>
</evidence>
<feature type="region of interest" description="Disordered" evidence="4">
    <location>
        <begin position="398"/>
        <end position="428"/>
    </location>
</feature>
<feature type="region of interest" description="Disordered" evidence="4">
    <location>
        <begin position="352"/>
        <end position="373"/>
    </location>
</feature>
<evidence type="ECO:0000256" key="3">
    <source>
        <dbReference type="ARBA" id="ARBA00022679"/>
    </source>
</evidence>
<name>A0A9P4M6Z5_9PEZI</name>
<keyword evidence="7" id="KW-1185">Reference proteome</keyword>
<feature type="compositionally biased region" description="Basic and acidic residues" evidence="4">
    <location>
        <begin position="406"/>
        <end position="428"/>
    </location>
</feature>
<organism evidence="6 7">
    <name type="scientific">Rhizodiscina lignyota</name>
    <dbReference type="NCBI Taxonomy" id="1504668"/>
    <lineage>
        <taxon>Eukaryota</taxon>
        <taxon>Fungi</taxon>
        <taxon>Dikarya</taxon>
        <taxon>Ascomycota</taxon>
        <taxon>Pezizomycotina</taxon>
        <taxon>Dothideomycetes</taxon>
        <taxon>Pleosporomycetidae</taxon>
        <taxon>Aulographales</taxon>
        <taxon>Rhizodiscinaceae</taxon>
        <taxon>Rhizodiscina</taxon>
    </lineage>
</organism>
<comment type="similarity">
    <text evidence="1">Belongs to the glycosyltransferase 25 family.</text>
</comment>
<accession>A0A9P4M6Z5</accession>
<feature type="domain" description="Glycosyl transferase family 25" evidence="5">
    <location>
        <begin position="69"/>
        <end position="163"/>
    </location>
</feature>
<evidence type="ECO:0000256" key="1">
    <source>
        <dbReference type="ARBA" id="ARBA00006721"/>
    </source>
</evidence>
<evidence type="ECO:0000313" key="7">
    <source>
        <dbReference type="Proteomes" id="UP000799772"/>
    </source>
</evidence>
<dbReference type="AlphaFoldDB" id="A0A9P4M6Z5"/>
<dbReference type="GO" id="GO:0016740">
    <property type="term" value="F:transferase activity"/>
    <property type="evidence" value="ECO:0007669"/>
    <property type="project" value="UniProtKB-KW"/>
</dbReference>
<proteinExistence type="inferred from homology"/>
<evidence type="ECO:0000313" key="6">
    <source>
        <dbReference type="EMBL" id="KAF2099445.1"/>
    </source>
</evidence>
<evidence type="ECO:0000256" key="4">
    <source>
        <dbReference type="SAM" id="MobiDB-lite"/>
    </source>
</evidence>
<dbReference type="EMBL" id="ML978125">
    <property type="protein sequence ID" value="KAF2099445.1"/>
    <property type="molecule type" value="Genomic_DNA"/>
</dbReference>
<dbReference type="OrthoDB" id="47375at2759"/>
<keyword evidence="2" id="KW-0328">Glycosyltransferase</keyword>
<dbReference type="InterPro" id="IPR002654">
    <property type="entry name" value="Glyco_trans_25"/>
</dbReference>
<dbReference type="InterPro" id="IPR050757">
    <property type="entry name" value="Collagen_mod_GT25"/>
</dbReference>
<dbReference type="Pfam" id="PF01755">
    <property type="entry name" value="Glyco_transf_25"/>
    <property type="match status" value="1"/>
</dbReference>
<keyword evidence="3" id="KW-0808">Transferase</keyword>
<evidence type="ECO:0000259" key="5">
    <source>
        <dbReference type="Pfam" id="PF01755"/>
    </source>
</evidence>